<feature type="compositionally biased region" description="Acidic residues" evidence="1">
    <location>
        <begin position="58"/>
        <end position="73"/>
    </location>
</feature>
<gene>
    <name evidence="2" type="ORF">Tci_698483</name>
</gene>
<proteinExistence type="predicted"/>
<dbReference type="EMBL" id="BKCJ010588614">
    <property type="protein sequence ID" value="GFB26512.1"/>
    <property type="molecule type" value="Genomic_DNA"/>
</dbReference>
<comment type="caution">
    <text evidence="2">The sequence shown here is derived from an EMBL/GenBank/DDBJ whole genome shotgun (WGS) entry which is preliminary data.</text>
</comment>
<evidence type="ECO:0000256" key="1">
    <source>
        <dbReference type="SAM" id="MobiDB-lite"/>
    </source>
</evidence>
<name>A0A699L586_TANCI</name>
<protein>
    <submittedName>
        <fullName evidence="2">Uncharacterized protein</fullName>
    </submittedName>
</protein>
<dbReference type="AlphaFoldDB" id="A0A699L586"/>
<reference evidence="2" key="1">
    <citation type="journal article" date="2019" name="Sci. Rep.">
        <title>Draft genome of Tanacetum cinerariifolium, the natural source of mosquito coil.</title>
        <authorList>
            <person name="Yamashiro T."/>
            <person name="Shiraishi A."/>
            <person name="Satake H."/>
            <person name="Nakayama K."/>
        </authorList>
    </citation>
    <scope>NUCLEOTIDE SEQUENCE</scope>
</reference>
<feature type="compositionally biased region" description="Basic and acidic residues" evidence="1">
    <location>
        <begin position="95"/>
        <end position="104"/>
    </location>
</feature>
<evidence type="ECO:0000313" key="2">
    <source>
        <dbReference type="EMBL" id="GFB26512.1"/>
    </source>
</evidence>
<sequence length="126" mass="13830">YVPGPEYPEYLVPSDDEVPIEDHPLPADVSPTTLSPGYVADFDPSKEDPKEDPADYPTDGEDDDDDEEEDEKEEEHLALADSTTLPAINPVPSAKDTKAFKTDESTPTPLLALKYVYLSGITLVHK</sequence>
<organism evidence="2">
    <name type="scientific">Tanacetum cinerariifolium</name>
    <name type="common">Dalmatian daisy</name>
    <name type="synonym">Chrysanthemum cinerariifolium</name>
    <dbReference type="NCBI Taxonomy" id="118510"/>
    <lineage>
        <taxon>Eukaryota</taxon>
        <taxon>Viridiplantae</taxon>
        <taxon>Streptophyta</taxon>
        <taxon>Embryophyta</taxon>
        <taxon>Tracheophyta</taxon>
        <taxon>Spermatophyta</taxon>
        <taxon>Magnoliopsida</taxon>
        <taxon>eudicotyledons</taxon>
        <taxon>Gunneridae</taxon>
        <taxon>Pentapetalae</taxon>
        <taxon>asterids</taxon>
        <taxon>campanulids</taxon>
        <taxon>Asterales</taxon>
        <taxon>Asteraceae</taxon>
        <taxon>Asteroideae</taxon>
        <taxon>Anthemideae</taxon>
        <taxon>Anthemidinae</taxon>
        <taxon>Tanacetum</taxon>
    </lineage>
</organism>
<accession>A0A699L586</accession>
<feature type="compositionally biased region" description="Basic and acidic residues" evidence="1">
    <location>
        <begin position="43"/>
        <end position="53"/>
    </location>
</feature>
<feature type="non-terminal residue" evidence="2">
    <location>
        <position position="1"/>
    </location>
</feature>
<feature type="region of interest" description="Disordered" evidence="1">
    <location>
        <begin position="1"/>
        <end position="105"/>
    </location>
</feature>